<evidence type="ECO:0000313" key="1">
    <source>
        <dbReference type="EMBL" id="KAI0036060.1"/>
    </source>
</evidence>
<evidence type="ECO:0000313" key="2">
    <source>
        <dbReference type="Proteomes" id="UP000814128"/>
    </source>
</evidence>
<keyword evidence="2" id="KW-1185">Reference proteome</keyword>
<organism evidence="1 2">
    <name type="scientific">Vararia minispora EC-137</name>
    <dbReference type="NCBI Taxonomy" id="1314806"/>
    <lineage>
        <taxon>Eukaryota</taxon>
        <taxon>Fungi</taxon>
        <taxon>Dikarya</taxon>
        <taxon>Basidiomycota</taxon>
        <taxon>Agaricomycotina</taxon>
        <taxon>Agaricomycetes</taxon>
        <taxon>Russulales</taxon>
        <taxon>Lachnocladiaceae</taxon>
        <taxon>Vararia</taxon>
    </lineage>
</organism>
<accession>A0ACB8QWZ2</accession>
<proteinExistence type="predicted"/>
<name>A0ACB8QWZ2_9AGAM</name>
<protein>
    <submittedName>
        <fullName evidence="1">Uncharacterized protein</fullName>
    </submittedName>
</protein>
<comment type="caution">
    <text evidence="1">The sequence shown here is derived from an EMBL/GenBank/DDBJ whole genome shotgun (WGS) entry which is preliminary data.</text>
</comment>
<dbReference type="EMBL" id="MU273476">
    <property type="protein sequence ID" value="KAI0036060.1"/>
    <property type="molecule type" value="Genomic_DNA"/>
</dbReference>
<reference evidence="1" key="1">
    <citation type="submission" date="2021-02" db="EMBL/GenBank/DDBJ databases">
        <authorList>
            <consortium name="DOE Joint Genome Institute"/>
            <person name="Ahrendt S."/>
            <person name="Looney B.P."/>
            <person name="Miyauchi S."/>
            <person name="Morin E."/>
            <person name="Drula E."/>
            <person name="Courty P.E."/>
            <person name="Chicoki N."/>
            <person name="Fauchery L."/>
            <person name="Kohler A."/>
            <person name="Kuo A."/>
            <person name="Labutti K."/>
            <person name="Pangilinan J."/>
            <person name="Lipzen A."/>
            <person name="Riley R."/>
            <person name="Andreopoulos W."/>
            <person name="He G."/>
            <person name="Johnson J."/>
            <person name="Barry K.W."/>
            <person name="Grigoriev I.V."/>
            <person name="Nagy L."/>
            <person name="Hibbett D."/>
            <person name="Henrissat B."/>
            <person name="Matheny P.B."/>
            <person name="Labbe J."/>
            <person name="Martin F."/>
        </authorList>
    </citation>
    <scope>NUCLEOTIDE SEQUENCE</scope>
    <source>
        <strain evidence="1">EC-137</strain>
    </source>
</reference>
<reference evidence="1" key="2">
    <citation type="journal article" date="2022" name="New Phytol.">
        <title>Evolutionary transition to the ectomycorrhizal habit in the genomes of a hyperdiverse lineage of mushroom-forming fungi.</title>
        <authorList>
            <person name="Looney B."/>
            <person name="Miyauchi S."/>
            <person name="Morin E."/>
            <person name="Drula E."/>
            <person name="Courty P.E."/>
            <person name="Kohler A."/>
            <person name="Kuo A."/>
            <person name="LaButti K."/>
            <person name="Pangilinan J."/>
            <person name="Lipzen A."/>
            <person name="Riley R."/>
            <person name="Andreopoulos W."/>
            <person name="He G."/>
            <person name="Johnson J."/>
            <person name="Nolan M."/>
            <person name="Tritt A."/>
            <person name="Barry K.W."/>
            <person name="Grigoriev I.V."/>
            <person name="Nagy L.G."/>
            <person name="Hibbett D."/>
            <person name="Henrissat B."/>
            <person name="Matheny P.B."/>
            <person name="Labbe J."/>
            <person name="Martin F.M."/>
        </authorList>
    </citation>
    <scope>NUCLEOTIDE SEQUENCE</scope>
    <source>
        <strain evidence="1">EC-137</strain>
    </source>
</reference>
<dbReference type="Proteomes" id="UP000814128">
    <property type="component" value="Unassembled WGS sequence"/>
</dbReference>
<sequence length="285" mass="30882">MSPQLVWLITGTSSGFGHDLALAALKRGEKVIATARAKSIGQLDELRAKGADVLELDVTASLEDLRVVAQKAIALHGHVDVVVNNAGYGGIGVVEETTPEDTFRQFNTNVFGALNVARAFLAHMRERKAGTIAWIGSYAGWFSPKGASLYSASKHALRAISQSLDEETKGFGVRSIIFEPGYFRTKFITAMDAPRMPRIEAYVSDFTKMQEMLAAYDGNQPGNPAKAADTILDIVRGEGVAAGRDMPDAIPLGTDALEGIKDILKRRLAVVEEWEQVSRSTDSWD</sequence>
<gene>
    <name evidence="1" type="ORF">K488DRAFT_76242</name>
</gene>